<gene>
    <name evidence="1" type="ORF">KUTeg_002231</name>
</gene>
<accession>A0ABQ9FTQ9</accession>
<reference evidence="1 2" key="1">
    <citation type="submission" date="2022-12" db="EMBL/GenBank/DDBJ databases">
        <title>Chromosome-level genome of Tegillarca granosa.</title>
        <authorList>
            <person name="Kim J."/>
        </authorList>
    </citation>
    <scope>NUCLEOTIDE SEQUENCE [LARGE SCALE GENOMIC DNA]</scope>
    <source>
        <strain evidence="1">Teg-2019</strain>
        <tissue evidence="1">Adductor muscle</tissue>
    </source>
</reference>
<keyword evidence="2" id="KW-1185">Reference proteome</keyword>
<organism evidence="1 2">
    <name type="scientific">Tegillarca granosa</name>
    <name type="common">Malaysian cockle</name>
    <name type="synonym">Anadara granosa</name>
    <dbReference type="NCBI Taxonomy" id="220873"/>
    <lineage>
        <taxon>Eukaryota</taxon>
        <taxon>Metazoa</taxon>
        <taxon>Spiralia</taxon>
        <taxon>Lophotrochozoa</taxon>
        <taxon>Mollusca</taxon>
        <taxon>Bivalvia</taxon>
        <taxon>Autobranchia</taxon>
        <taxon>Pteriomorphia</taxon>
        <taxon>Arcoida</taxon>
        <taxon>Arcoidea</taxon>
        <taxon>Arcidae</taxon>
        <taxon>Tegillarca</taxon>
    </lineage>
</organism>
<sequence length="263" mass="30895">MASAEVDMWTKRPRTSRQQYTNLSDEQIKNIKKDPQAFFSFSKPEKPYPEKGWYLDRYATCTNEHMIRGPSKSMPYCWIDYQWNRFPPELHNTCRLGASERWGPEKNGKKMISNVLNDQFSPNKTVVAYFVGSRTVQHFNQPEDTNRFLTTEVYRRHPTNRPGQINVSYGRPAEGYYLKRNPNTVILLFTFISSDTETWFGSTVPLNRTGILQTIYPKTTAEYEAIRKLEQTEIKQRKGKYPEYSEYTDRFGMTTKEQPIMSA</sequence>
<dbReference type="Proteomes" id="UP001217089">
    <property type="component" value="Unassembled WGS sequence"/>
</dbReference>
<protein>
    <submittedName>
        <fullName evidence="1">Uncharacterized protein</fullName>
    </submittedName>
</protein>
<comment type="caution">
    <text evidence="1">The sequence shown here is derived from an EMBL/GenBank/DDBJ whole genome shotgun (WGS) entry which is preliminary data.</text>
</comment>
<proteinExistence type="predicted"/>
<evidence type="ECO:0000313" key="1">
    <source>
        <dbReference type="EMBL" id="KAJ8320644.1"/>
    </source>
</evidence>
<dbReference type="EMBL" id="JARBDR010000141">
    <property type="protein sequence ID" value="KAJ8320644.1"/>
    <property type="molecule type" value="Genomic_DNA"/>
</dbReference>
<evidence type="ECO:0000313" key="2">
    <source>
        <dbReference type="Proteomes" id="UP001217089"/>
    </source>
</evidence>
<name>A0ABQ9FTQ9_TEGGR</name>